<evidence type="ECO:0000256" key="4">
    <source>
        <dbReference type="ARBA" id="ARBA00022989"/>
    </source>
</evidence>
<evidence type="ECO:0000313" key="11">
    <source>
        <dbReference type="Proteomes" id="UP000011863"/>
    </source>
</evidence>
<dbReference type="InterPro" id="IPR050250">
    <property type="entry name" value="Macrolide_Exporter_MacB"/>
</dbReference>
<comment type="subcellular location">
    <subcellularLocation>
        <location evidence="1">Cell membrane</location>
        <topology evidence="1">Multi-pass membrane protein</topology>
    </subcellularLocation>
</comment>
<feature type="transmembrane region" description="Helical" evidence="7">
    <location>
        <begin position="768"/>
        <end position="793"/>
    </location>
</feature>
<feature type="transmembrane region" description="Helical" evidence="7">
    <location>
        <begin position="386"/>
        <end position="406"/>
    </location>
</feature>
<evidence type="ECO:0000256" key="2">
    <source>
        <dbReference type="ARBA" id="ARBA00022475"/>
    </source>
</evidence>
<feature type="transmembrane region" description="Helical" evidence="7">
    <location>
        <begin position="338"/>
        <end position="360"/>
    </location>
</feature>
<dbReference type="GO" id="GO:0005886">
    <property type="term" value="C:plasma membrane"/>
    <property type="evidence" value="ECO:0007669"/>
    <property type="project" value="UniProtKB-SubCell"/>
</dbReference>
<dbReference type="Proteomes" id="UP000011863">
    <property type="component" value="Chromosome"/>
</dbReference>
<evidence type="ECO:0000313" key="10">
    <source>
        <dbReference type="EMBL" id="BAN01268.1"/>
    </source>
</evidence>
<evidence type="ECO:0000256" key="1">
    <source>
        <dbReference type="ARBA" id="ARBA00004651"/>
    </source>
</evidence>
<evidence type="ECO:0000256" key="3">
    <source>
        <dbReference type="ARBA" id="ARBA00022692"/>
    </source>
</evidence>
<comment type="similarity">
    <text evidence="6">Belongs to the ABC-4 integral membrane protein family.</text>
</comment>
<feature type="transmembrane region" description="Helical" evidence="7">
    <location>
        <begin position="244"/>
        <end position="266"/>
    </location>
</feature>
<name>A0A6C7E9I4_ILUCY</name>
<evidence type="ECO:0000256" key="7">
    <source>
        <dbReference type="SAM" id="Phobius"/>
    </source>
</evidence>
<dbReference type="PANTHER" id="PTHR30572">
    <property type="entry name" value="MEMBRANE COMPONENT OF TRANSPORTER-RELATED"/>
    <property type="match status" value="1"/>
</dbReference>
<evidence type="ECO:0000259" key="9">
    <source>
        <dbReference type="Pfam" id="PF02687"/>
    </source>
</evidence>
<keyword evidence="5 7" id="KW-0472">Membrane</keyword>
<dbReference type="InterPro" id="IPR003838">
    <property type="entry name" value="ABC3_permease_C"/>
</dbReference>
<feature type="signal peptide" evidence="8">
    <location>
        <begin position="1"/>
        <end position="25"/>
    </location>
</feature>
<feature type="transmembrane region" description="Helical" evidence="7">
    <location>
        <begin position="297"/>
        <end position="318"/>
    </location>
</feature>
<feature type="transmembrane region" description="Helical" evidence="7">
    <location>
        <begin position="821"/>
        <end position="843"/>
    </location>
</feature>
<sequence length="894" mass="93613">MRRRPGRTLLVMLLIAIPVMGMATASIVARTTAPANGDTFTQQYGSADVIVATSAGSPFGFDRNTEVLGDQAPPLPDGSSFAEVMSIYSPIRAEVDGAVATEYVQLNDADLDDPMFDGAGAVTDGRVPEGPDEAFLSRRLADQFGVDVGDRLRLVRPDLTLDVVGIGGGAQFYEQNLIVIPNFDRDLVIDDQLSIATLIDLPSDLTQEEQAAILESYRAQGSNAYGRTDQWTYGEEDVTGQQLAWGWVAGMVAFVAVGIVIAAAFATSARRQLVTIGQLAANGAPQRLVQRTMALQGAWTGALGAIVGLAIALVGVGVGDHYGWLDRFAGRETGSLDIVPIDMIVIALTAVVAATGAALVPARSAARIPVLTALAGRRPVSTPPNWLAPTGVVLLVGGLLLLFGAAGTQSADDFTAAIAVLGSLAILFGMVCASPLIVAGIGVVGSRFGGVIRLAARSLDRGRARSAAVLTAVATVIALAVAGATVARTAENSDHASDYDPDLRTVSVAFQADWFGNPPAMDEISSTGIFDQSPQPPTELPTLIREPLETLLPDATWTPITMLVVDPPPYNVNTGLYVGDTFDGQRPRLTQIAVADEALLDRLDYSDELVAALDEQGILGGWAGHGGEFLASDGRIVEVVGSEVFVENDGDGFTDGVDTVDGSPATRDPRVLGYVADSNGRYVAEAVVSERFVEENGLDAAVAQYFIDNPADITKRQRDAINELQPHYGPDAFVVEASAPGFDGVDVNEGNVWYVWTDSPITRTPWGLIQLGVALASLVMVLLVVAIGLSLAATESRDERDVLHAVGAAPKTLRRVAAAKAWVITTGAAVVAIPTGYATMWVIGRANDSTAPFPVLLVLALLFAVPAIAASATFVVSAIAQRVRPITASTASVV</sequence>
<dbReference type="EMBL" id="AP012057">
    <property type="protein sequence ID" value="BAN01268.1"/>
    <property type="molecule type" value="Genomic_DNA"/>
</dbReference>
<feature type="domain" description="ABC3 transporter permease C-terminal" evidence="9">
    <location>
        <begin position="773"/>
        <end position="880"/>
    </location>
</feature>
<feature type="transmembrane region" description="Helical" evidence="7">
    <location>
        <begin position="466"/>
        <end position="487"/>
    </location>
</feature>
<organism evidence="10 11">
    <name type="scientific">Ilumatobacter coccineus (strain NBRC 103263 / KCTC 29153 / YM16-304)</name>
    <dbReference type="NCBI Taxonomy" id="1313172"/>
    <lineage>
        <taxon>Bacteria</taxon>
        <taxon>Bacillati</taxon>
        <taxon>Actinomycetota</taxon>
        <taxon>Acidimicrobiia</taxon>
        <taxon>Acidimicrobiales</taxon>
        <taxon>Ilumatobacteraceae</taxon>
        <taxon>Ilumatobacter</taxon>
    </lineage>
</organism>
<gene>
    <name evidence="10" type="ORF">YM304_09540</name>
</gene>
<feature type="transmembrane region" description="Helical" evidence="7">
    <location>
        <begin position="855"/>
        <end position="880"/>
    </location>
</feature>
<dbReference type="AlphaFoldDB" id="A0A6C7E9I4"/>
<evidence type="ECO:0000256" key="5">
    <source>
        <dbReference type="ARBA" id="ARBA00023136"/>
    </source>
</evidence>
<protein>
    <recommendedName>
        <fullName evidence="9">ABC3 transporter permease C-terminal domain-containing protein</fullName>
    </recommendedName>
</protein>
<keyword evidence="8" id="KW-0732">Signal</keyword>
<accession>A0A6C7E9I4</accession>
<keyword evidence="2" id="KW-1003">Cell membrane</keyword>
<evidence type="ECO:0000256" key="8">
    <source>
        <dbReference type="SAM" id="SignalP"/>
    </source>
</evidence>
<proteinExistence type="inferred from homology"/>
<feature type="domain" description="ABC3 transporter permease C-terminal" evidence="9">
    <location>
        <begin position="249"/>
        <end position="369"/>
    </location>
</feature>
<dbReference type="PANTHER" id="PTHR30572:SF4">
    <property type="entry name" value="ABC TRANSPORTER PERMEASE YTRF"/>
    <property type="match status" value="1"/>
</dbReference>
<keyword evidence="4 7" id="KW-1133">Transmembrane helix</keyword>
<evidence type="ECO:0000256" key="6">
    <source>
        <dbReference type="ARBA" id="ARBA00038076"/>
    </source>
</evidence>
<dbReference type="Pfam" id="PF02687">
    <property type="entry name" value="FtsX"/>
    <property type="match status" value="2"/>
</dbReference>
<keyword evidence="11" id="KW-1185">Reference proteome</keyword>
<dbReference type="GO" id="GO:0022857">
    <property type="term" value="F:transmembrane transporter activity"/>
    <property type="evidence" value="ECO:0007669"/>
    <property type="project" value="TreeGrafter"/>
</dbReference>
<feature type="transmembrane region" description="Helical" evidence="7">
    <location>
        <begin position="418"/>
        <end position="445"/>
    </location>
</feature>
<feature type="chain" id="PRO_5025684296" description="ABC3 transporter permease C-terminal domain-containing protein" evidence="8">
    <location>
        <begin position="26"/>
        <end position="894"/>
    </location>
</feature>
<dbReference type="KEGG" id="aym:YM304_09540"/>
<keyword evidence="3 7" id="KW-0812">Transmembrane</keyword>
<reference evidence="10 11" key="1">
    <citation type="journal article" date="2013" name="Int. J. Syst. Evol. Microbiol.">
        <title>Ilumatobacter nonamiense sp. nov. and Ilumatobacter coccineum sp. nov., isolated from seashore sand.</title>
        <authorList>
            <person name="Matsumoto A."/>
            <person name="Kasai H."/>
            <person name="Matsuo Y."/>
            <person name="Shizuri Y."/>
            <person name="Ichikawa N."/>
            <person name="Fujita N."/>
            <person name="Omura S."/>
            <person name="Takahashi Y."/>
        </authorList>
    </citation>
    <scope>NUCLEOTIDE SEQUENCE [LARGE SCALE GENOMIC DNA]</scope>
    <source>
        <strain evidence="11">NBRC 103263 / KCTC 29153 / YM16-304</strain>
    </source>
</reference>